<dbReference type="GO" id="GO:0005886">
    <property type="term" value="C:plasma membrane"/>
    <property type="evidence" value="ECO:0007669"/>
    <property type="project" value="UniProtKB-SubCell"/>
</dbReference>
<feature type="transmembrane region" description="Helical" evidence="6">
    <location>
        <begin position="12"/>
        <end position="32"/>
    </location>
</feature>
<protein>
    <submittedName>
        <fullName evidence="8">Phospholipase</fullName>
    </submittedName>
</protein>
<dbReference type="EMBL" id="CP046400">
    <property type="protein sequence ID" value="QGY41227.1"/>
    <property type="molecule type" value="Genomic_DNA"/>
</dbReference>
<feature type="domain" description="Cardiolipin synthase N-terminal" evidence="7">
    <location>
        <begin position="27"/>
        <end position="67"/>
    </location>
</feature>
<name>A0A6I6JM34_9BACT</name>
<evidence type="ECO:0000256" key="3">
    <source>
        <dbReference type="ARBA" id="ARBA00022692"/>
    </source>
</evidence>
<evidence type="ECO:0000256" key="1">
    <source>
        <dbReference type="ARBA" id="ARBA00004651"/>
    </source>
</evidence>
<evidence type="ECO:0000313" key="8">
    <source>
        <dbReference type="EMBL" id="QGY41227.1"/>
    </source>
</evidence>
<keyword evidence="5 6" id="KW-0472">Membrane</keyword>
<evidence type="ECO:0000313" key="9">
    <source>
        <dbReference type="Proteomes" id="UP000428328"/>
    </source>
</evidence>
<dbReference type="Proteomes" id="UP000428328">
    <property type="component" value="Chromosome"/>
</dbReference>
<dbReference type="KEGG" id="psel:GM415_14205"/>
<feature type="transmembrane region" description="Helical" evidence="6">
    <location>
        <begin position="47"/>
        <end position="66"/>
    </location>
</feature>
<reference evidence="8 9" key="1">
    <citation type="submission" date="2019-11" db="EMBL/GenBank/DDBJ databases">
        <authorList>
            <person name="Zheng R.K."/>
            <person name="Sun C.M."/>
        </authorList>
    </citation>
    <scope>NUCLEOTIDE SEQUENCE [LARGE SCALE GENOMIC DNA]</scope>
    <source>
        <strain evidence="8 9">SRB007</strain>
    </source>
</reference>
<keyword evidence="4 6" id="KW-1133">Transmembrane helix</keyword>
<dbReference type="InterPro" id="IPR027379">
    <property type="entry name" value="CLS_N"/>
</dbReference>
<evidence type="ECO:0000256" key="5">
    <source>
        <dbReference type="ARBA" id="ARBA00023136"/>
    </source>
</evidence>
<dbReference type="AlphaFoldDB" id="A0A6I6JM34"/>
<organism evidence="8 9">
    <name type="scientific">Pseudodesulfovibrio cashew</name>
    <dbReference type="NCBI Taxonomy" id="2678688"/>
    <lineage>
        <taxon>Bacteria</taxon>
        <taxon>Pseudomonadati</taxon>
        <taxon>Thermodesulfobacteriota</taxon>
        <taxon>Desulfovibrionia</taxon>
        <taxon>Desulfovibrionales</taxon>
        <taxon>Desulfovibrionaceae</taxon>
    </lineage>
</organism>
<sequence>MFADFSALTTQQWIIIIAIVTACFSFSAWSILDAWKRDFESTNEKVLWMQICIFVPILGSLAYLFLGKNRGSKRI</sequence>
<accession>A0A6I6JM34</accession>
<proteinExistence type="predicted"/>
<evidence type="ECO:0000259" key="7">
    <source>
        <dbReference type="Pfam" id="PF13396"/>
    </source>
</evidence>
<evidence type="ECO:0000256" key="2">
    <source>
        <dbReference type="ARBA" id="ARBA00022475"/>
    </source>
</evidence>
<dbReference type="RefSeq" id="WP_158949282.1">
    <property type="nucleotide sequence ID" value="NZ_CP046400.1"/>
</dbReference>
<keyword evidence="9" id="KW-1185">Reference proteome</keyword>
<gene>
    <name evidence="8" type="ORF">GM415_14205</name>
</gene>
<keyword evidence="2" id="KW-1003">Cell membrane</keyword>
<evidence type="ECO:0000256" key="4">
    <source>
        <dbReference type="ARBA" id="ARBA00022989"/>
    </source>
</evidence>
<evidence type="ECO:0000256" key="6">
    <source>
        <dbReference type="SAM" id="Phobius"/>
    </source>
</evidence>
<comment type="subcellular location">
    <subcellularLocation>
        <location evidence="1">Cell membrane</location>
        <topology evidence="1">Multi-pass membrane protein</topology>
    </subcellularLocation>
</comment>
<dbReference type="Pfam" id="PF13396">
    <property type="entry name" value="PLDc_N"/>
    <property type="match status" value="1"/>
</dbReference>
<keyword evidence="3 6" id="KW-0812">Transmembrane</keyword>